<evidence type="ECO:0000256" key="4">
    <source>
        <dbReference type="ARBA" id="ARBA00040840"/>
    </source>
</evidence>
<dbReference type="PANTHER" id="PTHR23121:SF10">
    <property type="entry name" value="MAJOR FACILITATOR SUPERFAMILY DOMAIN-CONTAINING PROTEIN 4A"/>
    <property type="match status" value="1"/>
</dbReference>
<dbReference type="Proteomes" id="UP000440578">
    <property type="component" value="Unassembled WGS sequence"/>
</dbReference>
<feature type="transmembrane region" description="Helical" evidence="6">
    <location>
        <begin position="145"/>
        <end position="165"/>
    </location>
</feature>
<keyword evidence="8" id="KW-1185">Reference proteome</keyword>
<dbReference type="InterPro" id="IPR011701">
    <property type="entry name" value="MFS"/>
</dbReference>
<feature type="transmembrane region" description="Helical" evidence="6">
    <location>
        <begin position="378"/>
        <end position="399"/>
    </location>
</feature>
<feature type="transmembrane region" description="Helical" evidence="6">
    <location>
        <begin position="537"/>
        <end position="562"/>
    </location>
</feature>
<reference evidence="7 8" key="1">
    <citation type="submission" date="2019-07" db="EMBL/GenBank/DDBJ databases">
        <title>Draft genome assembly of a fouling barnacle, Amphibalanus amphitrite (Darwin, 1854): The first reference genome for Thecostraca.</title>
        <authorList>
            <person name="Kim W."/>
        </authorList>
    </citation>
    <scope>NUCLEOTIDE SEQUENCE [LARGE SCALE GENOMIC DNA]</scope>
    <source>
        <strain evidence="7">SNU_AA5</strain>
        <tissue evidence="7">Soma without cirri and trophi</tissue>
    </source>
</reference>
<keyword evidence="3 6" id="KW-0472">Membrane</keyword>
<dbReference type="Pfam" id="PF07690">
    <property type="entry name" value="MFS_1"/>
    <property type="match status" value="1"/>
</dbReference>
<feature type="transmembrane region" description="Helical" evidence="6">
    <location>
        <begin position="218"/>
        <end position="239"/>
    </location>
</feature>
<keyword evidence="2 6" id="KW-1133">Transmembrane helix</keyword>
<feature type="transmembrane region" description="Helical" evidence="6">
    <location>
        <begin position="419"/>
        <end position="436"/>
    </location>
</feature>
<feature type="region of interest" description="Disordered" evidence="5">
    <location>
        <begin position="1"/>
        <end position="75"/>
    </location>
</feature>
<evidence type="ECO:0000256" key="6">
    <source>
        <dbReference type="SAM" id="Phobius"/>
    </source>
</evidence>
<feature type="compositionally biased region" description="Pro residues" evidence="5">
    <location>
        <begin position="44"/>
        <end position="53"/>
    </location>
</feature>
<protein>
    <recommendedName>
        <fullName evidence="4">Major facilitator superfamily domain-containing protein 4A</fullName>
    </recommendedName>
</protein>
<gene>
    <name evidence="7" type="primary">mfsd4a_1</name>
    <name evidence="7" type="ORF">FJT64_004379</name>
</gene>
<evidence type="ECO:0000313" key="8">
    <source>
        <dbReference type="Proteomes" id="UP000440578"/>
    </source>
</evidence>
<dbReference type="GO" id="GO:0022857">
    <property type="term" value="F:transmembrane transporter activity"/>
    <property type="evidence" value="ECO:0007669"/>
    <property type="project" value="InterPro"/>
</dbReference>
<evidence type="ECO:0000256" key="5">
    <source>
        <dbReference type="SAM" id="MobiDB-lite"/>
    </source>
</evidence>
<sequence>MRLLGDKKKKQYEANLRQGAVESGLNQQGQKQKKKAENGFKPIDPTPTSPPAQAPDQPTATARKASRPPLDYDQVPYSRKPHEVSVFIVPAERRVQFWSMFLKNWHVTITYCFVFWSFGMCVAFLGPTLGDLGCQTETPFATMSWVFFAQALFTLLGSIVGGVLVQRIMDGKSMLPGMSCLPFCSGSAHWRTSAHGAMLVSLLMLAVTLAMVPQCWSLSMLALNLAAMGLFMGIIDTVANLCMIQLYGSNVAPFLQALHFFYALGAFASPMINEPFLLKNPHHCFALIDDIMQARGNATENEAALLEILQHSKIQYGFEIMALLQIPVAILVITVLLRKRKGSSSETYEIDESGGLTVHHVPSEGVIDDHNAASTRQVALVTICAIVLCFMYDGLQGAYGGYIYSYARKMVSGLTATEGAYLTSCFWGTFAVGRLVSIGVATKLSPAFMIMFNIVGCGMAALLMLIWQHSRLVVYAGTCLFGLSLSSIYPTTISLAETYIDVSSVITSLIVVGAAAGEMVQPVVVGHEFESVGPVMFQINVILVVLISIIVVFVLFVVGASIKNQAGLFRLFRCCMGSGSDPGEDTGLMSQHVTYYSRMPHEVSSSELHFNPNGKGS</sequence>
<dbReference type="EMBL" id="VIIS01001440">
    <property type="protein sequence ID" value="KAF0298262.1"/>
    <property type="molecule type" value="Genomic_DNA"/>
</dbReference>
<feature type="transmembrane region" description="Helical" evidence="6">
    <location>
        <begin position="104"/>
        <end position="125"/>
    </location>
</feature>
<feature type="transmembrane region" description="Helical" evidence="6">
    <location>
        <begin position="194"/>
        <end position="212"/>
    </location>
</feature>
<accession>A0A6A4W5H9</accession>
<feature type="transmembrane region" description="Helical" evidence="6">
    <location>
        <begin position="498"/>
        <end position="517"/>
    </location>
</feature>
<organism evidence="7 8">
    <name type="scientific">Amphibalanus amphitrite</name>
    <name type="common">Striped barnacle</name>
    <name type="synonym">Balanus amphitrite</name>
    <dbReference type="NCBI Taxonomy" id="1232801"/>
    <lineage>
        <taxon>Eukaryota</taxon>
        <taxon>Metazoa</taxon>
        <taxon>Ecdysozoa</taxon>
        <taxon>Arthropoda</taxon>
        <taxon>Crustacea</taxon>
        <taxon>Multicrustacea</taxon>
        <taxon>Cirripedia</taxon>
        <taxon>Thoracica</taxon>
        <taxon>Thoracicalcarea</taxon>
        <taxon>Balanomorpha</taxon>
        <taxon>Balanoidea</taxon>
        <taxon>Balanidae</taxon>
        <taxon>Amphibalaninae</taxon>
        <taxon>Amphibalanus</taxon>
    </lineage>
</organism>
<evidence type="ECO:0000256" key="2">
    <source>
        <dbReference type="ARBA" id="ARBA00022989"/>
    </source>
</evidence>
<evidence type="ECO:0000256" key="3">
    <source>
        <dbReference type="ARBA" id="ARBA00023136"/>
    </source>
</evidence>
<dbReference type="SUPFAM" id="SSF103473">
    <property type="entry name" value="MFS general substrate transporter"/>
    <property type="match status" value="1"/>
</dbReference>
<dbReference type="Gene3D" id="1.20.1250.20">
    <property type="entry name" value="MFS general substrate transporter like domains"/>
    <property type="match status" value="2"/>
</dbReference>
<evidence type="ECO:0000256" key="1">
    <source>
        <dbReference type="ARBA" id="ARBA00022692"/>
    </source>
</evidence>
<proteinExistence type="predicted"/>
<feature type="transmembrane region" description="Helical" evidence="6">
    <location>
        <begin position="448"/>
        <end position="467"/>
    </location>
</feature>
<feature type="transmembrane region" description="Helical" evidence="6">
    <location>
        <begin position="251"/>
        <end position="272"/>
    </location>
</feature>
<dbReference type="PANTHER" id="PTHR23121">
    <property type="entry name" value="SODIUM-DEPENDENT GLUCOSE TRANSPORTER 1"/>
    <property type="match status" value="1"/>
</dbReference>
<dbReference type="FunFam" id="1.20.1250.20:FF:000508">
    <property type="entry name" value="Sodium-dependent glucose transporter 1"/>
    <property type="match status" value="1"/>
</dbReference>
<dbReference type="AlphaFoldDB" id="A0A6A4W5H9"/>
<evidence type="ECO:0000313" key="7">
    <source>
        <dbReference type="EMBL" id="KAF0298262.1"/>
    </source>
</evidence>
<keyword evidence="1 6" id="KW-0812">Transmembrane</keyword>
<feature type="transmembrane region" description="Helical" evidence="6">
    <location>
        <begin position="316"/>
        <end position="337"/>
    </location>
</feature>
<dbReference type="InterPro" id="IPR036259">
    <property type="entry name" value="MFS_trans_sf"/>
</dbReference>
<comment type="caution">
    <text evidence="7">The sequence shown here is derived from an EMBL/GenBank/DDBJ whole genome shotgun (WGS) entry which is preliminary data.</text>
</comment>
<name>A0A6A4W5H9_AMPAM</name>
<feature type="transmembrane region" description="Helical" evidence="6">
    <location>
        <begin position="473"/>
        <end position="491"/>
    </location>
</feature>
<dbReference type="OrthoDB" id="413079at2759"/>